<dbReference type="GO" id="GO:0000731">
    <property type="term" value="P:DNA synthesis involved in DNA repair"/>
    <property type="evidence" value="ECO:0007669"/>
    <property type="project" value="TreeGrafter"/>
</dbReference>
<evidence type="ECO:0000256" key="4">
    <source>
        <dbReference type="ARBA" id="ARBA00022490"/>
    </source>
</evidence>
<dbReference type="GO" id="GO:0005737">
    <property type="term" value="C:cytoplasm"/>
    <property type="evidence" value="ECO:0007669"/>
    <property type="project" value="UniProtKB-SubCell"/>
</dbReference>
<evidence type="ECO:0000256" key="5">
    <source>
        <dbReference type="ARBA" id="ARBA00022705"/>
    </source>
</evidence>
<dbReference type="RefSeq" id="WP_119424631.1">
    <property type="nucleotide sequence ID" value="NZ_QQXK01000013.1"/>
</dbReference>
<keyword evidence="7 13" id="KW-0227">DNA damage</keyword>
<evidence type="ECO:0000256" key="9">
    <source>
        <dbReference type="ARBA" id="ARBA00023125"/>
    </source>
</evidence>
<accession>A0A399JDK9</accession>
<keyword evidence="11 13" id="KW-0742">SOS response</keyword>
<keyword evidence="6 13" id="KW-0547">Nucleotide-binding</keyword>
<dbReference type="Gene3D" id="3.40.50.300">
    <property type="entry name" value="P-loop containing nucleotide triphosphate hydrolases"/>
    <property type="match status" value="1"/>
</dbReference>
<evidence type="ECO:0000256" key="8">
    <source>
        <dbReference type="ARBA" id="ARBA00022840"/>
    </source>
</evidence>
<keyword evidence="8 13" id="KW-0067">ATP-binding</keyword>
<protein>
    <recommendedName>
        <fullName evidence="3 13">DNA replication and repair protein RecF</fullName>
    </recommendedName>
</protein>
<evidence type="ECO:0000256" key="13">
    <source>
        <dbReference type="HAMAP-Rule" id="MF_00365"/>
    </source>
</evidence>
<sequence length="471" mass="49548">MFVSHLTLRDFRSYALVELSLEAGTSVLVGHNGVGKTNVVEAIGYLSTQASHRVANDAPLVRFGAERAIIGARVERGKQATAVELEVIPGRANRARINRSNPTRAREALGIVRSVLFAPEDLELVKGDPGARRRFLDDLVVQLRPDQGAVRADYERVLKQRNALLKSIRGGGRMSSSHEATLDVWDAHLAAAGARVLRNRVHVLGLVAPHLAESYASLTDGSKAATALYLSTITGDAERVAGPGEPVADPRLVGATLPEYEALLLAALQGARRREAERGVTLVGPHRDDVMLGLGPAPAKGFASHGETWSLALALRLASYSVLTDDDPAPTARPVLMLDDVFAELDARRRAKLVATVTQAEQIIVTAAVREDVPAELDARLIPVGPGWVGSEPEPAGEPNDEAPRAPEHPASLEEPEAGGEAAPATQAHAVGQVSDVIPDDDAAAGATQEPGPTATSGAGAIASLLGGERE</sequence>
<feature type="compositionally biased region" description="Basic and acidic residues" evidence="15">
    <location>
        <begin position="402"/>
        <end position="412"/>
    </location>
</feature>
<dbReference type="InterPro" id="IPR001238">
    <property type="entry name" value="DNA-binding_RecF"/>
</dbReference>
<dbReference type="InterPro" id="IPR018078">
    <property type="entry name" value="DNA-binding_RecF_CS"/>
</dbReference>
<dbReference type="SUPFAM" id="SSF52540">
    <property type="entry name" value="P-loop containing nucleoside triphosphate hydrolases"/>
    <property type="match status" value="1"/>
</dbReference>
<organism evidence="17 18">
    <name type="scientific">Galactobacter valiniphilus</name>
    <dbReference type="NCBI Taxonomy" id="2676122"/>
    <lineage>
        <taxon>Bacteria</taxon>
        <taxon>Bacillati</taxon>
        <taxon>Actinomycetota</taxon>
        <taxon>Actinomycetes</taxon>
        <taxon>Micrococcales</taxon>
        <taxon>Micrococcaceae</taxon>
        <taxon>Galactobacter</taxon>
    </lineage>
</organism>
<keyword evidence="18" id="KW-1185">Reference proteome</keyword>
<dbReference type="NCBIfam" id="TIGR00611">
    <property type="entry name" value="recf"/>
    <property type="match status" value="1"/>
</dbReference>
<dbReference type="PANTHER" id="PTHR32182">
    <property type="entry name" value="DNA REPLICATION AND REPAIR PROTEIN RECF"/>
    <property type="match status" value="1"/>
</dbReference>
<evidence type="ECO:0000256" key="10">
    <source>
        <dbReference type="ARBA" id="ARBA00023204"/>
    </source>
</evidence>
<evidence type="ECO:0000256" key="1">
    <source>
        <dbReference type="ARBA" id="ARBA00004496"/>
    </source>
</evidence>
<comment type="caution">
    <text evidence="17">The sequence shown here is derived from an EMBL/GenBank/DDBJ whole genome shotgun (WGS) entry which is preliminary data.</text>
</comment>
<reference evidence="17 18" key="1">
    <citation type="submission" date="2018-07" db="EMBL/GenBank/DDBJ databases">
        <title>Arthrobacter sp. nov., isolated from raw cow's milk with high bacterial count.</title>
        <authorList>
            <person name="Hahne J."/>
            <person name="Isele D."/>
            <person name="Lipski A."/>
        </authorList>
    </citation>
    <scope>NUCLEOTIDE SEQUENCE [LARGE SCALE GENOMIC DNA]</scope>
    <source>
        <strain evidence="17 18">JZ R-35</strain>
    </source>
</reference>
<dbReference type="GO" id="GO:0003697">
    <property type="term" value="F:single-stranded DNA binding"/>
    <property type="evidence" value="ECO:0007669"/>
    <property type="project" value="UniProtKB-UniRule"/>
</dbReference>
<dbReference type="HAMAP" id="MF_00365">
    <property type="entry name" value="RecF"/>
    <property type="match status" value="1"/>
</dbReference>
<dbReference type="InterPro" id="IPR003395">
    <property type="entry name" value="RecF/RecN/SMC_N"/>
</dbReference>
<dbReference type="GO" id="GO:0006302">
    <property type="term" value="P:double-strand break repair"/>
    <property type="evidence" value="ECO:0007669"/>
    <property type="project" value="TreeGrafter"/>
</dbReference>
<feature type="binding site" evidence="13">
    <location>
        <begin position="30"/>
        <end position="37"/>
    </location>
    <ligand>
        <name>ATP</name>
        <dbReference type="ChEBI" id="CHEBI:30616"/>
    </ligand>
</feature>
<feature type="region of interest" description="Disordered" evidence="15">
    <location>
        <begin position="383"/>
        <end position="471"/>
    </location>
</feature>
<evidence type="ECO:0000256" key="12">
    <source>
        <dbReference type="ARBA" id="ARBA00025401"/>
    </source>
</evidence>
<keyword evidence="9 13" id="KW-0238">DNA-binding</keyword>
<feature type="compositionally biased region" description="Low complexity" evidence="15">
    <location>
        <begin position="451"/>
        <end position="471"/>
    </location>
</feature>
<keyword evidence="4 13" id="KW-0963">Cytoplasm</keyword>
<dbReference type="Gene3D" id="1.20.1050.90">
    <property type="entry name" value="RecF/RecN/SMC, N-terminal domain"/>
    <property type="match status" value="1"/>
</dbReference>
<evidence type="ECO:0000256" key="2">
    <source>
        <dbReference type="ARBA" id="ARBA00008016"/>
    </source>
</evidence>
<comment type="subcellular location">
    <subcellularLocation>
        <location evidence="1 13 14">Cytoplasm</location>
    </subcellularLocation>
</comment>
<keyword evidence="5 13" id="KW-0235">DNA replication</keyword>
<gene>
    <name evidence="13" type="primary">recF</name>
    <name evidence="17" type="ORF">DWB68_08085</name>
</gene>
<comment type="similarity">
    <text evidence="2 13 14">Belongs to the RecF family.</text>
</comment>
<dbReference type="PROSITE" id="PS00617">
    <property type="entry name" value="RECF_1"/>
    <property type="match status" value="1"/>
</dbReference>
<evidence type="ECO:0000256" key="14">
    <source>
        <dbReference type="RuleBase" id="RU000578"/>
    </source>
</evidence>
<evidence type="ECO:0000259" key="16">
    <source>
        <dbReference type="Pfam" id="PF02463"/>
    </source>
</evidence>
<dbReference type="InterPro" id="IPR027417">
    <property type="entry name" value="P-loop_NTPase"/>
</dbReference>
<dbReference type="GO" id="GO:0005524">
    <property type="term" value="F:ATP binding"/>
    <property type="evidence" value="ECO:0007669"/>
    <property type="project" value="UniProtKB-UniRule"/>
</dbReference>
<dbReference type="GO" id="GO:0006260">
    <property type="term" value="P:DNA replication"/>
    <property type="evidence" value="ECO:0007669"/>
    <property type="project" value="UniProtKB-UniRule"/>
</dbReference>
<dbReference type="Proteomes" id="UP000265419">
    <property type="component" value="Unassembled WGS sequence"/>
</dbReference>
<evidence type="ECO:0000256" key="3">
    <source>
        <dbReference type="ARBA" id="ARBA00020170"/>
    </source>
</evidence>
<evidence type="ECO:0000256" key="11">
    <source>
        <dbReference type="ARBA" id="ARBA00023236"/>
    </source>
</evidence>
<evidence type="ECO:0000256" key="7">
    <source>
        <dbReference type="ARBA" id="ARBA00022763"/>
    </source>
</evidence>
<evidence type="ECO:0000313" key="18">
    <source>
        <dbReference type="Proteomes" id="UP000265419"/>
    </source>
</evidence>
<comment type="function">
    <text evidence="12 13 14">The RecF protein is involved in DNA metabolism; it is required for DNA replication and normal SOS inducibility. RecF binds preferentially to single-stranded, linear DNA. It also seems to bind ATP.</text>
</comment>
<dbReference type="EMBL" id="QQXK01000013">
    <property type="protein sequence ID" value="RII42339.1"/>
    <property type="molecule type" value="Genomic_DNA"/>
</dbReference>
<dbReference type="PANTHER" id="PTHR32182:SF0">
    <property type="entry name" value="DNA REPLICATION AND REPAIR PROTEIN RECF"/>
    <property type="match status" value="1"/>
</dbReference>
<name>A0A399JDK9_9MICC</name>
<dbReference type="InterPro" id="IPR042174">
    <property type="entry name" value="RecF_2"/>
</dbReference>
<evidence type="ECO:0000313" key="17">
    <source>
        <dbReference type="EMBL" id="RII42339.1"/>
    </source>
</evidence>
<dbReference type="GO" id="GO:0009432">
    <property type="term" value="P:SOS response"/>
    <property type="evidence" value="ECO:0007669"/>
    <property type="project" value="UniProtKB-UniRule"/>
</dbReference>
<dbReference type="Pfam" id="PF02463">
    <property type="entry name" value="SMC_N"/>
    <property type="match status" value="1"/>
</dbReference>
<evidence type="ECO:0000256" key="15">
    <source>
        <dbReference type="SAM" id="MobiDB-lite"/>
    </source>
</evidence>
<dbReference type="PROSITE" id="PS00618">
    <property type="entry name" value="RECF_2"/>
    <property type="match status" value="1"/>
</dbReference>
<proteinExistence type="inferred from homology"/>
<dbReference type="AlphaFoldDB" id="A0A399JDK9"/>
<evidence type="ECO:0000256" key="6">
    <source>
        <dbReference type="ARBA" id="ARBA00022741"/>
    </source>
</evidence>
<feature type="domain" description="RecF/RecN/SMC N-terminal" evidence="16">
    <location>
        <begin position="3"/>
        <end position="369"/>
    </location>
</feature>
<keyword evidence="10 13" id="KW-0234">DNA repair</keyword>